<protein>
    <recommendedName>
        <fullName evidence="3">Leucine-rich repeat-containing protein</fullName>
    </recommendedName>
</protein>
<evidence type="ECO:0000313" key="2">
    <source>
        <dbReference type="Proteomes" id="UP000002770"/>
    </source>
</evidence>
<evidence type="ECO:0008006" key="3">
    <source>
        <dbReference type="Google" id="ProtNLM"/>
    </source>
</evidence>
<sequence length="86" mass="9860">MTYYIKKREGSLAEIIEEIKAIPQEETDLCLNANIRFAELSEILIQLPSSIGSLDISFNRLNELSAENLILLYRHSTNYNDPQSML</sequence>
<proteinExistence type="predicted"/>
<evidence type="ECO:0000313" key="1">
    <source>
        <dbReference type="EMBL" id="EHL31109.1"/>
    </source>
</evidence>
<accession>G9ENT6</accession>
<dbReference type="STRING" id="658187.LDG_6913"/>
<organism evidence="1 2">
    <name type="scientific">Legionella drancourtii LLAP12</name>
    <dbReference type="NCBI Taxonomy" id="658187"/>
    <lineage>
        <taxon>Bacteria</taxon>
        <taxon>Pseudomonadati</taxon>
        <taxon>Pseudomonadota</taxon>
        <taxon>Gammaproteobacteria</taxon>
        <taxon>Legionellales</taxon>
        <taxon>Legionellaceae</taxon>
        <taxon>Legionella</taxon>
    </lineage>
</organism>
<gene>
    <name evidence="1" type="ORF">LDG_6913</name>
</gene>
<dbReference type="InParanoid" id="G9ENT6"/>
<dbReference type="EMBL" id="JH413819">
    <property type="protein sequence ID" value="EHL31109.1"/>
    <property type="molecule type" value="Genomic_DNA"/>
</dbReference>
<dbReference type="Proteomes" id="UP000002770">
    <property type="component" value="Unassembled WGS sequence"/>
</dbReference>
<name>G9ENT6_9GAMM</name>
<dbReference type="HOGENOM" id="CLU_2494041_0_0_6"/>
<keyword evidence="2" id="KW-1185">Reference proteome</keyword>
<dbReference type="RefSeq" id="WP_006870840.1">
    <property type="nucleotide sequence ID" value="NZ_JH413819.1"/>
</dbReference>
<dbReference type="AlphaFoldDB" id="G9ENT6"/>
<reference evidence="1 2" key="1">
    <citation type="journal article" date="2011" name="BMC Genomics">
        <title>Insight into cross-talk between intra-amoebal pathogens.</title>
        <authorList>
            <person name="Gimenez G."/>
            <person name="Bertelli C."/>
            <person name="Moliner C."/>
            <person name="Robert C."/>
            <person name="Raoult D."/>
            <person name="Fournier P.E."/>
            <person name="Greub G."/>
        </authorList>
    </citation>
    <scope>NUCLEOTIDE SEQUENCE [LARGE SCALE GENOMIC DNA]</scope>
    <source>
        <strain evidence="1 2">LLAP12</strain>
    </source>
</reference>